<dbReference type="EMBL" id="CP003154">
    <property type="protein sequence ID" value="AFL72279.1"/>
    <property type="molecule type" value="Genomic_DNA"/>
</dbReference>
<name>I3Y5L1_THIV6</name>
<protein>
    <submittedName>
        <fullName evidence="1">Haloacid dehalogenase superfamily enzyme, subfamily IA</fullName>
    </submittedName>
</protein>
<dbReference type="OrthoDB" id="9792518at2"/>
<dbReference type="SUPFAM" id="SSF56784">
    <property type="entry name" value="HAD-like"/>
    <property type="match status" value="1"/>
</dbReference>
<dbReference type="PANTHER" id="PTHR43434">
    <property type="entry name" value="PHOSPHOGLYCOLATE PHOSPHATASE"/>
    <property type="match status" value="1"/>
</dbReference>
<dbReference type="KEGG" id="tvi:Thivi_0209"/>
<dbReference type="InterPro" id="IPR041492">
    <property type="entry name" value="HAD_2"/>
</dbReference>
<dbReference type="InterPro" id="IPR023214">
    <property type="entry name" value="HAD_sf"/>
</dbReference>
<evidence type="ECO:0000313" key="2">
    <source>
        <dbReference type="Proteomes" id="UP000006062"/>
    </source>
</evidence>
<accession>I3Y5L1</accession>
<evidence type="ECO:0000313" key="1">
    <source>
        <dbReference type="EMBL" id="AFL72279.1"/>
    </source>
</evidence>
<proteinExistence type="predicted"/>
<dbReference type="NCBIfam" id="TIGR01549">
    <property type="entry name" value="HAD-SF-IA-v1"/>
    <property type="match status" value="1"/>
</dbReference>
<dbReference type="PANTHER" id="PTHR43434:SF13">
    <property type="entry name" value="PHOSPHOGLYCOLATE PHOSPHATASE"/>
    <property type="match status" value="1"/>
</dbReference>
<dbReference type="STRING" id="765911.Thivi_0209"/>
<dbReference type="InterPro" id="IPR006439">
    <property type="entry name" value="HAD-SF_hydro_IA"/>
</dbReference>
<dbReference type="eggNOG" id="COG0546">
    <property type="taxonomic scope" value="Bacteria"/>
</dbReference>
<dbReference type="Proteomes" id="UP000006062">
    <property type="component" value="Chromosome"/>
</dbReference>
<gene>
    <name evidence="1" type="ordered locus">Thivi_0209</name>
</gene>
<dbReference type="AlphaFoldDB" id="I3Y5L1"/>
<dbReference type="GO" id="GO:0008967">
    <property type="term" value="F:phosphoglycolate phosphatase activity"/>
    <property type="evidence" value="ECO:0007669"/>
    <property type="project" value="TreeGrafter"/>
</dbReference>
<dbReference type="RefSeq" id="WP_014776787.1">
    <property type="nucleotide sequence ID" value="NC_018012.1"/>
</dbReference>
<sequence>MVVCFDFDGTLVDSVDAVFHAFQQVGPQFGCAPLTRERLDALRGLHAREVIRALGVPVHRVPRLASRMRGAMREKLLETPPIEGIAGVLEELSRRGFRLGVLSSNALSSVRDYCERYGLDAFDFIVAGTGLFGKANALRILLRRQGIQSRDLLYVGDELRDLEAARAVGIRFAAVGWGYTSLERLAAAGPDVLLQRPGDLLEQLIWNWRNQ</sequence>
<dbReference type="InterPro" id="IPR036412">
    <property type="entry name" value="HAD-like_sf"/>
</dbReference>
<dbReference type="SFLD" id="SFLDG01129">
    <property type="entry name" value="C1.5:_HAD__Beta-PGM__Phosphata"/>
    <property type="match status" value="1"/>
</dbReference>
<dbReference type="HOGENOM" id="CLU_045011_19_3_6"/>
<dbReference type="GO" id="GO:0006281">
    <property type="term" value="P:DNA repair"/>
    <property type="evidence" value="ECO:0007669"/>
    <property type="project" value="TreeGrafter"/>
</dbReference>
<dbReference type="SFLD" id="SFLDS00003">
    <property type="entry name" value="Haloacid_Dehalogenase"/>
    <property type="match status" value="1"/>
</dbReference>
<reference evidence="1 2" key="1">
    <citation type="submission" date="2012-06" db="EMBL/GenBank/DDBJ databases">
        <title>Complete sequence of Thiocystis violascens DSM 198.</title>
        <authorList>
            <consortium name="US DOE Joint Genome Institute"/>
            <person name="Lucas S."/>
            <person name="Han J."/>
            <person name="Lapidus A."/>
            <person name="Cheng J.-F."/>
            <person name="Goodwin L."/>
            <person name="Pitluck S."/>
            <person name="Peters L."/>
            <person name="Ovchinnikova G."/>
            <person name="Teshima H."/>
            <person name="Detter J.C."/>
            <person name="Han C."/>
            <person name="Tapia R."/>
            <person name="Land M."/>
            <person name="Hauser L."/>
            <person name="Kyrpides N."/>
            <person name="Ivanova N."/>
            <person name="Pagani I."/>
            <person name="Vogl K."/>
            <person name="Liu Z."/>
            <person name="Frigaard N.-U."/>
            <person name="Bryant D."/>
            <person name="Woyke T."/>
        </authorList>
    </citation>
    <scope>NUCLEOTIDE SEQUENCE [LARGE SCALE GENOMIC DNA]</scope>
    <source>
        <strain evidence="2">ATCC 17096 / DSM 198 / 6111</strain>
    </source>
</reference>
<dbReference type="InterPro" id="IPR023198">
    <property type="entry name" value="PGP-like_dom2"/>
</dbReference>
<dbReference type="Gene3D" id="1.10.150.240">
    <property type="entry name" value="Putative phosphatase, domain 2"/>
    <property type="match status" value="1"/>
</dbReference>
<organism evidence="1 2">
    <name type="scientific">Thiocystis violascens (strain ATCC 17096 / DSM 198 / 6111)</name>
    <name type="common">Chromatium violascens</name>
    <dbReference type="NCBI Taxonomy" id="765911"/>
    <lineage>
        <taxon>Bacteria</taxon>
        <taxon>Pseudomonadati</taxon>
        <taxon>Pseudomonadota</taxon>
        <taxon>Gammaproteobacteria</taxon>
        <taxon>Chromatiales</taxon>
        <taxon>Chromatiaceae</taxon>
        <taxon>Thiocystis</taxon>
    </lineage>
</organism>
<keyword evidence="2" id="KW-1185">Reference proteome</keyword>
<dbReference type="Pfam" id="PF13419">
    <property type="entry name" value="HAD_2"/>
    <property type="match status" value="1"/>
</dbReference>
<dbReference type="GO" id="GO:0005829">
    <property type="term" value="C:cytosol"/>
    <property type="evidence" value="ECO:0007669"/>
    <property type="project" value="TreeGrafter"/>
</dbReference>
<dbReference type="InterPro" id="IPR050155">
    <property type="entry name" value="HAD-like_hydrolase_sf"/>
</dbReference>
<dbReference type="Gene3D" id="3.40.50.1000">
    <property type="entry name" value="HAD superfamily/HAD-like"/>
    <property type="match status" value="1"/>
</dbReference>